<evidence type="ECO:0000313" key="7">
    <source>
        <dbReference type="Proteomes" id="UP000756921"/>
    </source>
</evidence>
<dbReference type="GO" id="GO:0046872">
    <property type="term" value="F:metal ion binding"/>
    <property type="evidence" value="ECO:0007669"/>
    <property type="project" value="UniProtKB-KW"/>
</dbReference>
<dbReference type="Pfam" id="PF03226">
    <property type="entry name" value="Yippee-Mis18"/>
    <property type="match status" value="1"/>
</dbReference>
<feature type="compositionally biased region" description="Low complexity" evidence="4">
    <location>
        <begin position="28"/>
        <end position="37"/>
    </location>
</feature>
<gene>
    <name evidence="6" type="ORF">PMIN01_08612</name>
</gene>
<comment type="caution">
    <text evidence="6">The sequence shown here is derived from an EMBL/GenBank/DDBJ whole genome shotgun (WGS) entry which is preliminary data.</text>
</comment>
<evidence type="ECO:0000256" key="3">
    <source>
        <dbReference type="ARBA" id="ARBA00022833"/>
    </source>
</evidence>
<dbReference type="PROSITE" id="PS51792">
    <property type="entry name" value="YIPPEE"/>
    <property type="match status" value="1"/>
</dbReference>
<dbReference type="Proteomes" id="UP000756921">
    <property type="component" value="Unassembled WGS sequence"/>
</dbReference>
<dbReference type="PANTHER" id="PTHR13848">
    <property type="entry name" value="PROTEIN YIPPEE-LIKE CG15309-RELATED"/>
    <property type="match status" value="1"/>
</dbReference>
<keyword evidence="2" id="KW-0479">Metal-binding</keyword>
<evidence type="ECO:0000313" key="6">
    <source>
        <dbReference type="EMBL" id="KAF9732930.1"/>
    </source>
</evidence>
<dbReference type="AlphaFoldDB" id="A0A9P6GDB3"/>
<keyword evidence="3" id="KW-0862">Zinc</keyword>
<evidence type="ECO:0000256" key="2">
    <source>
        <dbReference type="ARBA" id="ARBA00022723"/>
    </source>
</evidence>
<evidence type="ECO:0000256" key="1">
    <source>
        <dbReference type="ARBA" id="ARBA00005613"/>
    </source>
</evidence>
<dbReference type="InterPro" id="IPR039058">
    <property type="entry name" value="Yippee_fam"/>
</dbReference>
<feature type="domain" description="Yippee" evidence="5">
    <location>
        <begin position="53"/>
        <end position="177"/>
    </location>
</feature>
<sequence length="233" mass="25632">MPILTHNPPVPFPLYLLPSLPFRRRRSSTTTTSSTPSSSPPQPTSYLSSTTTSHLRCAKCLADLIPTSSIISKGFTGRHGRAYLVSPPPPSSLYPSNPASKAIGYEDGELITGDLPNTHVHKAIPRQLVTGAHTVSDISCRLCGSVLGWKYVEAEEEAQRYKVGKYILETKRVVRGAGWEGGGGRDDEAVKEEVLDDDVEFDSQDEEECEDLFTGVWTARGAAVRRRRRQSKF</sequence>
<dbReference type="InterPro" id="IPR034751">
    <property type="entry name" value="Yippee"/>
</dbReference>
<reference evidence="6" key="1">
    <citation type="journal article" date="2020" name="Mol. Plant Microbe Interact.">
        <title>Genome Sequence of the Biocontrol Agent Coniothyrium minitans strain Conio (IMI 134523).</title>
        <authorList>
            <person name="Patel D."/>
            <person name="Shittu T.A."/>
            <person name="Baroncelli R."/>
            <person name="Muthumeenakshi S."/>
            <person name="Osborne T.H."/>
            <person name="Janganan T.K."/>
            <person name="Sreenivasaprasad S."/>
        </authorList>
    </citation>
    <scope>NUCLEOTIDE SEQUENCE</scope>
    <source>
        <strain evidence="6">Conio</strain>
    </source>
</reference>
<keyword evidence="7" id="KW-1185">Reference proteome</keyword>
<organism evidence="6 7">
    <name type="scientific">Paraphaeosphaeria minitans</name>
    <dbReference type="NCBI Taxonomy" id="565426"/>
    <lineage>
        <taxon>Eukaryota</taxon>
        <taxon>Fungi</taxon>
        <taxon>Dikarya</taxon>
        <taxon>Ascomycota</taxon>
        <taxon>Pezizomycotina</taxon>
        <taxon>Dothideomycetes</taxon>
        <taxon>Pleosporomycetidae</taxon>
        <taxon>Pleosporales</taxon>
        <taxon>Massarineae</taxon>
        <taxon>Didymosphaeriaceae</taxon>
        <taxon>Paraphaeosphaeria</taxon>
    </lineage>
</organism>
<accession>A0A9P6GDB3</accession>
<comment type="similarity">
    <text evidence="1">Belongs to the yippee family.</text>
</comment>
<evidence type="ECO:0000259" key="5">
    <source>
        <dbReference type="PROSITE" id="PS51792"/>
    </source>
</evidence>
<dbReference type="OrthoDB" id="6407410at2759"/>
<proteinExistence type="inferred from homology"/>
<name>A0A9P6GDB3_9PLEO</name>
<protein>
    <submittedName>
        <fullName evidence="6">Yippee family protein</fullName>
    </submittedName>
</protein>
<evidence type="ECO:0000256" key="4">
    <source>
        <dbReference type="SAM" id="MobiDB-lite"/>
    </source>
</evidence>
<dbReference type="EMBL" id="WJXW01000009">
    <property type="protein sequence ID" value="KAF9732930.1"/>
    <property type="molecule type" value="Genomic_DNA"/>
</dbReference>
<dbReference type="InterPro" id="IPR004910">
    <property type="entry name" value="Yippee/Mis18/Cereblon"/>
</dbReference>
<feature type="region of interest" description="Disordered" evidence="4">
    <location>
        <begin position="25"/>
        <end position="49"/>
    </location>
</feature>